<dbReference type="InterPro" id="IPR036388">
    <property type="entry name" value="WH-like_DNA-bd_sf"/>
</dbReference>
<dbReference type="PROSITE" id="PS50995">
    <property type="entry name" value="HTH_MARR_2"/>
    <property type="match status" value="1"/>
</dbReference>
<evidence type="ECO:0000313" key="5">
    <source>
        <dbReference type="EMBL" id="MEH2555320.1"/>
    </source>
</evidence>
<keyword evidence="6" id="KW-1185">Reference proteome</keyword>
<sequence length="158" mass="17456">MANFSQLARQMAEECPALRVRQASRVLAKLYDDELAPFGLHSSQLPVLAAAALFGDSGATMSRLAQAVLMDRTTLTRSILPLERAGLLRVARSPEDARTKVVVITRAGERTIESIFPVWERVFTRIKETLGEDTLIELHSQLDEVIGLRGRQAPARCS</sequence>
<evidence type="ECO:0000256" key="3">
    <source>
        <dbReference type="ARBA" id="ARBA00023163"/>
    </source>
</evidence>
<keyword evidence="3" id="KW-0804">Transcription</keyword>
<dbReference type="EMBL" id="JAZHRV010000001">
    <property type="protein sequence ID" value="MEH2555320.1"/>
    <property type="molecule type" value="Genomic_DNA"/>
</dbReference>
<reference evidence="5 6" key="1">
    <citation type="submission" date="2024-02" db="EMBL/GenBank/DDBJ databases">
        <title>Adaptive strategies in a cosmopolitan and abundant soil bacterium.</title>
        <authorList>
            <person name="Carini P."/>
        </authorList>
    </citation>
    <scope>NUCLEOTIDE SEQUENCE [LARGE SCALE GENOMIC DNA]</scope>
    <source>
        <strain evidence="5 6">AZCC 1608</strain>
    </source>
</reference>
<feature type="domain" description="HTH marR-type" evidence="4">
    <location>
        <begin position="1"/>
        <end position="147"/>
    </location>
</feature>
<evidence type="ECO:0000259" key="4">
    <source>
        <dbReference type="PROSITE" id="PS50995"/>
    </source>
</evidence>
<protein>
    <submittedName>
        <fullName evidence="5">DNA-binding MarR family transcriptional regulator</fullName>
    </submittedName>
</protein>
<dbReference type="PANTHER" id="PTHR42756:SF1">
    <property type="entry name" value="TRANSCRIPTIONAL REPRESSOR OF EMRAB OPERON"/>
    <property type="match status" value="1"/>
</dbReference>
<dbReference type="PRINTS" id="PR00598">
    <property type="entry name" value="HTHMARR"/>
</dbReference>
<dbReference type="InterPro" id="IPR036390">
    <property type="entry name" value="WH_DNA-bd_sf"/>
</dbReference>
<evidence type="ECO:0000256" key="1">
    <source>
        <dbReference type="ARBA" id="ARBA00023015"/>
    </source>
</evidence>
<keyword evidence="1" id="KW-0805">Transcription regulation</keyword>
<gene>
    <name evidence="5" type="ORF">V1286_002849</name>
</gene>
<name>A0ABU8BA10_9BRAD</name>
<keyword evidence="2 5" id="KW-0238">DNA-binding</keyword>
<dbReference type="PANTHER" id="PTHR42756">
    <property type="entry name" value="TRANSCRIPTIONAL REGULATOR, MARR"/>
    <property type="match status" value="1"/>
</dbReference>
<dbReference type="InterPro" id="IPR000835">
    <property type="entry name" value="HTH_MarR-typ"/>
</dbReference>
<dbReference type="SUPFAM" id="SSF46785">
    <property type="entry name" value="Winged helix' DNA-binding domain"/>
    <property type="match status" value="1"/>
</dbReference>
<dbReference type="Proteomes" id="UP001364224">
    <property type="component" value="Unassembled WGS sequence"/>
</dbReference>
<accession>A0ABU8BA10</accession>
<comment type="caution">
    <text evidence="5">The sequence shown here is derived from an EMBL/GenBank/DDBJ whole genome shotgun (WGS) entry which is preliminary data.</text>
</comment>
<dbReference type="Gene3D" id="1.10.10.10">
    <property type="entry name" value="Winged helix-like DNA-binding domain superfamily/Winged helix DNA-binding domain"/>
    <property type="match status" value="1"/>
</dbReference>
<dbReference type="SMART" id="SM00347">
    <property type="entry name" value="HTH_MARR"/>
    <property type="match status" value="1"/>
</dbReference>
<dbReference type="RefSeq" id="WP_334480362.1">
    <property type="nucleotide sequence ID" value="NZ_JAZHRV010000001.1"/>
</dbReference>
<evidence type="ECO:0000256" key="2">
    <source>
        <dbReference type="ARBA" id="ARBA00023125"/>
    </source>
</evidence>
<dbReference type="Pfam" id="PF12802">
    <property type="entry name" value="MarR_2"/>
    <property type="match status" value="1"/>
</dbReference>
<dbReference type="GO" id="GO:0003677">
    <property type="term" value="F:DNA binding"/>
    <property type="evidence" value="ECO:0007669"/>
    <property type="project" value="UniProtKB-KW"/>
</dbReference>
<organism evidence="5 6">
    <name type="scientific">Bradyrhizobium algeriense</name>
    <dbReference type="NCBI Taxonomy" id="634784"/>
    <lineage>
        <taxon>Bacteria</taxon>
        <taxon>Pseudomonadati</taxon>
        <taxon>Pseudomonadota</taxon>
        <taxon>Alphaproteobacteria</taxon>
        <taxon>Hyphomicrobiales</taxon>
        <taxon>Nitrobacteraceae</taxon>
        <taxon>Bradyrhizobium</taxon>
    </lineage>
</organism>
<evidence type="ECO:0000313" key="6">
    <source>
        <dbReference type="Proteomes" id="UP001364224"/>
    </source>
</evidence>
<proteinExistence type="predicted"/>